<accession>A0A163IUR1</accession>
<evidence type="ECO:0000313" key="3">
    <source>
        <dbReference type="Proteomes" id="UP000078561"/>
    </source>
</evidence>
<reference evidence="2" key="1">
    <citation type="submission" date="2016-04" db="EMBL/GenBank/DDBJ databases">
        <authorList>
            <person name="Evans L.H."/>
            <person name="Alamgir A."/>
            <person name="Owens N."/>
            <person name="Weber N.D."/>
            <person name="Virtaneva K."/>
            <person name="Barbian K."/>
            <person name="Babar A."/>
            <person name="Rosenke K."/>
        </authorList>
    </citation>
    <scope>NUCLEOTIDE SEQUENCE [LARGE SCALE GENOMIC DNA]</scope>
    <source>
        <strain evidence="2">CBS 101.48</strain>
    </source>
</reference>
<organism evidence="2">
    <name type="scientific">Absidia glauca</name>
    <name type="common">Pin mould</name>
    <dbReference type="NCBI Taxonomy" id="4829"/>
    <lineage>
        <taxon>Eukaryota</taxon>
        <taxon>Fungi</taxon>
        <taxon>Fungi incertae sedis</taxon>
        <taxon>Mucoromycota</taxon>
        <taxon>Mucoromycotina</taxon>
        <taxon>Mucoromycetes</taxon>
        <taxon>Mucorales</taxon>
        <taxon>Cunninghamellaceae</taxon>
        <taxon>Absidia</taxon>
    </lineage>
</organism>
<dbReference type="Proteomes" id="UP000078561">
    <property type="component" value="Unassembled WGS sequence"/>
</dbReference>
<keyword evidence="3" id="KW-1185">Reference proteome</keyword>
<feature type="region of interest" description="Disordered" evidence="1">
    <location>
        <begin position="1"/>
        <end position="22"/>
    </location>
</feature>
<dbReference type="OrthoDB" id="4325529at2759"/>
<evidence type="ECO:0000313" key="2">
    <source>
        <dbReference type="EMBL" id="SAL95445.1"/>
    </source>
</evidence>
<evidence type="ECO:0000256" key="1">
    <source>
        <dbReference type="SAM" id="MobiDB-lite"/>
    </source>
</evidence>
<gene>
    <name evidence="2" type="primary">ABSGL_00774.1 scaffold 958</name>
</gene>
<sequence>MPGTQFEMEIKPPRQAQEWSPFSHRESIVKALSSPVIMANKKTHITCGSSSRMAGNVLCERGPNTTPRPMEQHNDKRRISHQPSKRIGAINGRISHIGSIPLYCTCRP</sequence>
<feature type="region of interest" description="Disordered" evidence="1">
    <location>
        <begin position="61"/>
        <end position="82"/>
    </location>
</feature>
<proteinExistence type="predicted"/>
<name>A0A163IUR1_ABSGL</name>
<protein>
    <recommendedName>
        <fullName evidence="4">Ndc10 domain-containing protein</fullName>
    </recommendedName>
</protein>
<dbReference type="InParanoid" id="A0A163IUR1"/>
<evidence type="ECO:0008006" key="4">
    <source>
        <dbReference type="Google" id="ProtNLM"/>
    </source>
</evidence>
<dbReference type="AlphaFoldDB" id="A0A163IUR1"/>
<dbReference type="EMBL" id="LT550334">
    <property type="protein sequence ID" value="SAL95445.1"/>
    <property type="molecule type" value="Genomic_DNA"/>
</dbReference>